<name>A0A9P4MVY0_9PLEO</name>
<dbReference type="InterPro" id="IPR045632">
    <property type="entry name" value="DUF6314"/>
</dbReference>
<feature type="domain" description="Rit1 N-terminal" evidence="3">
    <location>
        <begin position="27"/>
        <end position="283"/>
    </location>
</feature>
<dbReference type="PANTHER" id="PTHR31811">
    <property type="entry name" value="TRNA A64-2'-O-RIBOSYLPHOSPHATE TRANSFERASE"/>
    <property type="match status" value="1"/>
</dbReference>
<evidence type="ECO:0008006" key="7">
    <source>
        <dbReference type="Google" id="ProtNLM"/>
    </source>
</evidence>
<evidence type="ECO:0000256" key="1">
    <source>
        <dbReference type="SAM" id="MobiDB-lite"/>
    </source>
</evidence>
<dbReference type="Proteomes" id="UP000799536">
    <property type="component" value="Unassembled WGS sequence"/>
</dbReference>
<dbReference type="InterPro" id="IPR033421">
    <property type="entry name" value="Rit1_DUSP-like"/>
</dbReference>
<dbReference type="PANTHER" id="PTHR31811:SF0">
    <property type="entry name" value="TRNA A64-2'-O-RIBOSYLPHOSPHATE TRANSFERASE"/>
    <property type="match status" value="1"/>
</dbReference>
<dbReference type="GO" id="GO:0043399">
    <property type="term" value="F:tRNA adenosine(64)-2'-O-ribosylphosphate transferase activity"/>
    <property type="evidence" value="ECO:0007669"/>
    <property type="project" value="InterPro"/>
</dbReference>
<dbReference type="EMBL" id="ML993861">
    <property type="protein sequence ID" value="KAF2205176.1"/>
    <property type="molecule type" value="Genomic_DNA"/>
</dbReference>
<evidence type="ECO:0000259" key="4">
    <source>
        <dbReference type="Pfam" id="PF19834"/>
    </source>
</evidence>
<dbReference type="Pfam" id="PF17184">
    <property type="entry name" value="Rit1_C"/>
    <property type="match status" value="1"/>
</dbReference>
<feature type="domain" description="Rit1 DUSP-like" evidence="2">
    <location>
        <begin position="338"/>
        <end position="445"/>
    </location>
</feature>
<feature type="domain" description="DUF6314" evidence="4">
    <location>
        <begin position="530"/>
        <end position="711"/>
    </location>
</feature>
<dbReference type="OrthoDB" id="45256at2759"/>
<evidence type="ECO:0000259" key="2">
    <source>
        <dbReference type="Pfam" id="PF04179"/>
    </source>
</evidence>
<dbReference type="GO" id="GO:0005737">
    <property type="term" value="C:cytoplasm"/>
    <property type="evidence" value="ECO:0007669"/>
    <property type="project" value="TreeGrafter"/>
</dbReference>
<dbReference type="Pfam" id="PF19834">
    <property type="entry name" value="DUF6314"/>
    <property type="match status" value="1"/>
</dbReference>
<dbReference type="InterPro" id="IPR033449">
    <property type="entry name" value="Rit1_N"/>
</dbReference>
<dbReference type="InterPro" id="IPR007306">
    <property type="entry name" value="Rit1"/>
</dbReference>
<feature type="region of interest" description="Disordered" evidence="1">
    <location>
        <begin position="449"/>
        <end position="489"/>
    </location>
</feature>
<organism evidence="5 6">
    <name type="scientific">Delitschia confertaspora ATCC 74209</name>
    <dbReference type="NCBI Taxonomy" id="1513339"/>
    <lineage>
        <taxon>Eukaryota</taxon>
        <taxon>Fungi</taxon>
        <taxon>Dikarya</taxon>
        <taxon>Ascomycota</taxon>
        <taxon>Pezizomycotina</taxon>
        <taxon>Dothideomycetes</taxon>
        <taxon>Pleosporomycetidae</taxon>
        <taxon>Pleosporales</taxon>
        <taxon>Delitschiaceae</taxon>
        <taxon>Delitschia</taxon>
    </lineage>
</organism>
<evidence type="ECO:0000313" key="5">
    <source>
        <dbReference type="EMBL" id="KAF2205176.1"/>
    </source>
</evidence>
<reference evidence="5" key="1">
    <citation type="journal article" date="2020" name="Stud. Mycol.">
        <title>101 Dothideomycetes genomes: a test case for predicting lifestyles and emergence of pathogens.</title>
        <authorList>
            <person name="Haridas S."/>
            <person name="Albert R."/>
            <person name="Binder M."/>
            <person name="Bloem J."/>
            <person name="Labutti K."/>
            <person name="Salamov A."/>
            <person name="Andreopoulos B."/>
            <person name="Baker S."/>
            <person name="Barry K."/>
            <person name="Bills G."/>
            <person name="Bluhm B."/>
            <person name="Cannon C."/>
            <person name="Castanera R."/>
            <person name="Culley D."/>
            <person name="Daum C."/>
            <person name="Ezra D."/>
            <person name="Gonzalez J."/>
            <person name="Henrissat B."/>
            <person name="Kuo A."/>
            <person name="Liang C."/>
            <person name="Lipzen A."/>
            <person name="Lutzoni F."/>
            <person name="Magnuson J."/>
            <person name="Mondo S."/>
            <person name="Nolan M."/>
            <person name="Ohm R."/>
            <person name="Pangilinan J."/>
            <person name="Park H.-J."/>
            <person name="Ramirez L."/>
            <person name="Alfaro M."/>
            <person name="Sun H."/>
            <person name="Tritt A."/>
            <person name="Yoshinaga Y."/>
            <person name="Zwiers L.-H."/>
            <person name="Turgeon B."/>
            <person name="Goodwin S."/>
            <person name="Spatafora J."/>
            <person name="Crous P."/>
            <person name="Grigoriev I."/>
        </authorList>
    </citation>
    <scope>NUCLEOTIDE SEQUENCE</scope>
    <source>
        <strain evidence="5">ATCC 74209</strain>
    </source>
</reference>
<protein>
    <recommendedName>
        <fullName evidence="7">Initiator tRNA phosphoribosyl transferase</fullName>
    </recommendedName>
</protein>
<feature type="compositionally biased region" description="Low complexity" evidence="1">
    <location>
        <begin position="449"/>
        <end position="462"/>
    </location>
</feature>
<comment type="caution">
    <text evidence="5">The sequence shown here is derived from an EMBL/GenBank/DDBJ whole genome shotgun (WGS) entry which is preliminary data.</text>
</comment>
<gene>
    <name evidence="5" type="ORF">GQ43DRAFT_437295</name>
</gene>
<evidence type="ECO:0000259" key="3">
    <source>
        <dbReference type="Pfam" id="PF17184"/>
    </source>
</evidence>
<dbReference type="Pfam" id="PF04179">
    <property type="entry name" value="Init_tRNA_PT"/>
    <property type="match status" value="1"/>
</dbReference>
<keyword evidence="6" id="KW-1185">Reference proteome</keyword>
<accession>A0A9P4MVY0</accession>
<dbReference type="AlphaFoldDB" id="A0A9P4MVY0"/>
<sequence>MPSTPLTTSDLIFPTQSLSLSSTLHSLKRSALSIHNRLSSITKDSEFTGSVADAYGLPLVANERCGSWYIPPERKGGSVYFKSTDGHMNEWSFSMRRLNLHILDVVGKGNGAVVVDSTRRGKSMPDALSKTVPIWCCVLNRAIFPDLGPHPLYTPPQAVSPSEHSQIEKRIDSFVQQFKDTYTSPLNDLRRKIRKPLRPLWVTPESSVPLSPPSFPDFHPVVLCTASRRVRGGEVSEGGYIQGAADDHEAWSNGLTPILFWENKDQLLNTNEENLPSLIAELVAKDTNTVSIATLIKPTTTLYVSANGNVDTKDFDVIITCGDETTKFPLNPSGKKNSLHLTCREGKLGSRDLRNELSKLPGFISSFPSSLGKILITCPTGKDLSLGVALAILCLSTTDDGTVRNGPTGAKISKSFIRQRLTWLTTSNPSFNPSRETLKSVNSFLMPDPSSNASSSIPPSLSIVLQQPPSSDSKEVQHHPSSSSSSSSAAAAAAAAAAASSPLPANLEPPKKLSLPAQIFTSLLTSSKPWKLTRTLKSALPTHPSGTVTGTAKFTPCAPGSAEYESAYLYEEEGEFVTESPVAGLKFQARRKYVYRLKSTNGKGGDGKDKYEDEISVFFHEDEKEGGIGGLFVEMGPLSFESTWSGTLSAKNKERHLCGEDLYAASWRFGPALFETKESRNREEVEGDKWWEVQYDVKGPKKDYVSWTRYEM</sequence>
<proteinExistence type="predicted"/>
<evidence type="ECO:0000313" key="6">
    <source>
        <dbReference type="Proteomes" id="UP000799536"/>
    </source>
</evidence>
<dbReference type="GO" id="GO:0019988">
    <property type="term" value="P:charged-tRNA amino acid modification"/>
    <property type="evidence" value="ECO:0007669"/>
    <property type="project" value="InterPro"/>
</dbReference>